<dbReference type="AlphaFoldDB" id="A0ABD0SDI8"/>
<name>A0ABD0SDI8_LOXSC</name>
<accession>A0ABD0SDI8</accession>
<keyword evidence="1" id="KW-0812">Transmembrane</keyword>
<feature type="transmembrane region" description="Helical" evidence="1">
    <location>
        <begin position="278"/>
        <end position="297"/>
    </location>
</feature>
<evidence type="ECO:0000313" key="3">
    <source>
        <dbReference type="Proteomes" id="UP001549921"/>
    </source>
</evidence>
<organism evidence="2 3">
    <name type="scientific">Loxostege sticticalis</name>
    <name type="common">Beet webworm moth</name>
    <dbReference type="NCBI Taxonomy" id="481309"/>
    <lineage>
        <taxon>Eukaryota</taxon>
        <taxon>Metazoa</taxon>
        <taxon>Ecdysozoa</taxon>
        <taxon>Arthropoda</taxon>
        <taxon>Hexapoda</taxon>
        <taxon>Insecta</taxon>
        <taxon>Pterygota</taxon>
        <taxon>Neoptera</taxon>
        <taxon>Endopterygota</taxon>
        <taxon>Lepidoptera</taxon>
        <taxon>Glossata</taxon>
        <taxon>Ditrysia</taxon>
        <taxon>Pyraloidea</taxon>
        <taxon>Crambidae</taxon>
        <taxon>Pyraustinae</taxon>
        <taxon>Loxostege</taxon>
    </lineage>
</organism>
<evidence type="ECO:0000256" key="1">
    <source>
        <dbReference type="SAM" id="Phobius"/>
    </source>
</evidence>
<proteinExistence type="predicted"/>
<comment type="caution">
    <text evidence="2">The sequence shown here is derived from an EMBL/GenBank/DDBJ whole genome shotgun (WGS) entry which is preliminary data.</text>
</comment>
<evidence type="ECO:0000313" key="2">
    <source>
        <dbReference type="EMBL" id="KAL0812125.1"/>
    </source>
</evidence>
<reference evidence="2 3" key="1">
    <citation type="submission" date="2024-06" db="EMBL/GenBank/DDBJ databases">
        <title>A chromosome-level genome assembly of beet webworm, Loxostege sticticalis.</title>
        <authorList>
            <person name="Zhang Y."/>
        </authorList>
    </citation>
    <scope>NUCLEOTIDE SEQUENCE [LARGE SCALE GENOMIC DNA]</scope>
    <source>
        <strain evidence="2">AQ028</strain>
        <tissue evidence="2">Male pupae</tissue>
    </source>
</reference>
<dbReference type="EMBL" id="JBEDNZ010000023">
    <property type="protein sequence ID" value="KAL0812125.1"/>
    <property type="molecule type" value="Genomic_DNA"/>
</dbReference>
<evidence type="ECO:0008006" key="4">
    <source>
        <dbReference type="Google" id="ProtNLM"/>
    </source>
</evidence>
<dbReference type="Proteomes" id="UP001549921">
    <property type="component" value="Unassembled WGS sequence"/>
</dbReference>
<feature type="transmembrane region" description="Helical" evidence="1">
    <location>
        <begin position="443"/>
        <end position="462"/>
    </location>
</feature>
<sequence>MKNEGSFPTEDVKEEEKHEATEVVVAIESQPDFVLDEHFKSMLKPINLMQSLFFSTRCIIKNNIILPKTVKVSVWSIIGMVSLICFDINIYHASKIINLLKKQLLLWIIEIEDFSNVSEENLGYDDRKISVLKIYFDVITAFDLLKQTFQVMMVYHLLEPFIHGLIYIQFIVEYNENNPNGLYSMGLLMASLMWLVKNVYIQSLLGIECEQYYIVVKDSKVACLKFFNSERCSGEERRICKNIIRTQRINMDAFRACGLYLVGARLPLQLLSHVSFRLNLYILLFLVANMVVFLLHYRARTLINLLKIQLLFWISEVKSLATRPIEDLSFYERRVKLIKAFFDIIEAFNFFKQTFQVMIKSLLIFILLWLTKSVFIHSCLCLECELFYIAVRDSEVACWKILQSGKCTEQERRICKNILRCRQSEMDSFRACGMYLAGAQLPLRLLSLIANYTFVILQFAFVK</sequence>
<keyword evidence="1" id="KW-0472">Membrane</keyword>
<keyword evidence="1" id="KW-1133">Transmembrane helix</keyword>
<gene>
    <name evidence="2" type="ORF">ABMA28_009503</name>
</gene>
<protein>
    <recommendedName>
        <fullName evidence="4">Gustatory receptor</fullName>
    </recommendedName>
</protein>